<dbReference type="GO" id="GO:0003860">
    <property type="term" value="F:3-hydroxyisobutyryl-CoA hydrolase activity"/>
    <property type="evidence" value="ECO:0007669"/>
    <property type="project" value="UniProtKB-EC"/>
</dbReference>
<gene>
    <name evidence="5" type="ORF">SAMN05443377_103107</name>
</gene>
<evidence type="ECO:0000259" key="4">
    <source>
        <dbReference type="Pfam" id="PF16113"/>
    </source>
</evidence>
<dbReference type="CDD" id="cd06558">
    <property type="entry name" value="crotonase-like"/>
    <property type="match status" value="1"/>
</dbReference>
<dbReference type="RefSeq" id="WP_091967469.1">
    <property type="nucleotide sequence ID" value="NZ_FOGZ01000003.1"/>
</dbReference>
<dbReference type="Proteomes" id="UP000198815">
    <property type="component" value="Unassembled WGS sequence"/>
</dbReference>
<dbReference type="OrthoDB" id="9790967at2"/>
<dbReference type="InterPro" id="IPR029045">
    <property type="entry name" value="ClpP/crotonase-like_dom_sf"/>
</dbReference>
<dbReference type="GO" id="GO:0006574">
    <property type="term" value="P:L-valine catabolic process"/>
    <property type="evidence" value="ECO:0007669"/>
    <property type="project" value="TreeGrafter"/>
</dbReference>
<dbReference type="EMBL" id="FOGZ01000003">
    <property type="protein sequence ID" value="SER59775.1"/>
    <property type="molecule type" value="Genomic_DNA"/>
</dbReference>
<dbReference type="Pfam" id="PF16113">
    <property type="entry name" value="ECH_2"/>
    <property type="match status" value="2"/>
</dbReference>
<name>A0A1H9QHX0_9ACTN</name>
<dbReference type="PANTHER" id="PTHR43176:SF3">
    <property type="entry name" value="3-HYDROXYISOBUTYRYL-COA HYDROLASE, MITOCHONDRIAL"/>
    <property type="match status" value="1"/>
</dbReference>
<evidence type="ECO:0000256" key="2">
    <source>
        <dbReference type="ARBA" id="ARBA00011915"/>
    </source>
</evidence>
<dbReference type="InterPro" id="IPR022657">
    <property type="entry name" value="De-COase2_CS"/>
</dbReference>
<dbReference type="SUPFAM" id="SSF52096">
    <property type="entry name" value="ClpP/crotonase"/>
    <property type="match status" value="1"/>
</dbReference>
<sequence length="307" mass="33210">MTDTVEFHVQDGVGHIILRRPEALNALTPDMIWQISARLTAWRTDDEVASLDISGEGRAYCAGADVRWMRTVILEEGLNAALHFLDDEYAMDRLVAEFGKPVTTHLHGVSMGGGLGLGMHGSRRIAAADLALAMPETQIGLWPDVGMLYEFSRLPGETGTWLAMTGTTIDAPTALALGLVDEVQGVDAPPEFDRTWIDECFCGDDPAAIIARLEASQDNRARGAAALIRSRSPLSVVITLAAIRRAARLVSVGAVLRQDSAIAHAILADCDVVEGVRAQLVDKDRDPHWSLGRLEDVDPSWAREVVA</sequence>
<evidence type="ECO:0000256" key="3">
    <source>
        <dbReference type="ARBA" id="ARBA00022801"/>
    </source>
</evidence>
<dbReference type="Gene3D" id="3.90.226.10">
    <property type="entry name" value="2-enoyl-CoA Hydratase, Chain A, domain 1"/>
    <property type="match status" value="1"/>
</dbReference>
<dbReference type="AlphaFoldDB" id="A0A1H9QHX0"/>
<dbReference type="GO" id="GO:0005829">
    <property type="term" value="C:cytosol"/>
    <property type="evidence" value="ECO:0007669"/>
    <property type="project" value="TreeGrafter"/>
</dbReference>
<evidence type="ECO:0000256" key="1">
    <source>
        <dbReference type="ARBA" id="ARBA00001709"/>
    </source>
</evidence>
<accession>A0A1H9QHX0</accession>
<dbReference type="STRING" id="64702.SAMN05443377_103107"/>
<dbReference type="InterPro" id="IPR032259">
    <property type="entry name" value="HIBYL-CoA-H"/>
</dbReference>
<comment type="catalytic activity">
    <reaction evidence="1">
        <text>3-hydroxy-2-methylpropanoyl-CoA + H2O = 3-hydroxy-2-methylpropanoate + CoA + H(+)</text>
        <dbReference type="Rhea" id="RHEA:20888"/>
        <dbReference type="ChEBI" id="CHEBI:11805"/>
        <dbReference type="ChEBI" id="CHEBI:15377"/>
        <dbReference type="ChEBI" id="CHEBI:15378"/>
        <dbReference type="ChEBI" id="CHEBI:57287"/>
        <dbReference type="ChEBI" id="CHEBI:57340"/>
        <dbReference type="EC" id="3.1.2.4"/>
    </reaction>
</comment>
<feature type="domain" description="Enoyl-CoA hydratase/isomerase" evidence="4">
    <location>
        <begin position="193"/>
        <end position="304"/>
    </location>
</feature>
<evidence type="ECO:0000313" key="5">
    <source>
        <dbReference type="EMBL" id="SER59775.1"/>
    </source>
</evidence>
<dbReference type="EC" id="3.1.2.4" evidence="2"/>
<feature type="domain" description="Enoyl-CoA hydratase/isomerase" evidence="4">
    <location>
        <begin position="13"/>
        <end position="183"/>
    </location>
</feature>
<keyword evidence="3" id="KW-0378">Hydrolase</keyword>
<keyword evidence="6" id="KW-1185">Reference proteome</keyword>
<reference evidence="5 6" key="1">
    <citation type="submission" date="2016-10" db="EMBL/GenBank/DDBJ databases">
        <authorList>
            <person name="de Groot N.N."/>
        </authorList>
    </citation>
    <scope>NUCLEOTIDE SEQUENCE [LARGE SCALE GENOMIC DNA]</scope>
    <source>
        <strain evidence="5 6">DSM 16859</strain>
    </source>
</reference>
<dbReference type="InterPro" id="IPR045004">
    <property type="entry name" value="ECH_dom"/>
</dbReference>
<organism evidence="5 6">
    <name type="scientific">Propionibacterium cyclohexanicum</name>
    <dbReference type="NCBI Taxonomy" id="64702"/>
    <lineage>
        <taxon>Bacteria</taxon>
        <taxon>Bacillati</taxon>
        <taxon>Actinomycetota</taxon>
        <taxon>Actinomycetes</taxon>
        <taxon>Propionibacteriales</taxon>
        <taxon>Propionibacteriaceae</taxon>
        <taxon>Propionibacterium</taxon>
    </lineage>
</organism>
<evidence type="ECO:0000313" key="6">
    <source>
        <dbReference type="Proteomes" id="UP000198815"/>
    </source>
</evidence>
<proteinExistence type="predicted"/>
<dbReference type="PROSITE" id="PS00879">
    <property type="entry name" value="ODR_DC_2_2"/>
    <property type="match status" value="1"/>
</dbReference>
<dbReference type="PANTHER" id="PTHR43176">
    <property type="entry name" value="3-HYDROXYISOBUTYRYL-COA HYDROLASE-RELATED"/>
    <property type="match status" value="1"/>
</dbReference>
<protein>
    <recommendedName>
        <fullName evidence="2">3-hydroxyisobutyryl-CoA hydrolase</fullName>
        <ecNumber evidence="2">3.1.2.4</ecNumber>
    </recommendedName>
</protein>